<keyword evidence="6" id="KW-1133">Transmembrane helix</keyword>
<dbReference type="SUPFAM" id="SSF52058">
    <property type="entry name" value="L domain-like"/>
    <property type="match status" value="1"/>
</dbReference>
<keyword evidence="2" id="KW-0433">Leucine-rich repeat</keyword>
<evidence type="ECO:0000256" key="9">
    <source>
        <dbReference type="ARBA" id="ARBA00023180"/>
    </source>
</evidence>
<evidence type="ECO:0000256" key="6">
    <source>
        <dbReference type="ARBA" id="ARBA00022989"/>
    </source>
</evidence>
<proteinExistence type="predicted"/>
<evidence type="ECO:0000313" key="12">
    <source>
        <dbReference type="Proteomes" id="UP001341840"/>
    </source>
</evidence>
<keyword evidence="3" id="KW-0812">Transmembrane</keyword>
<gene>
    <name evidence="11" type="ORF">PIB30_100602</name>
</gene>
<organism evidence="11 12">
    <name type="scientific">Stylosanthes scabra</name>
    <dbReference type="NCBI Taxonomy" id="79078"/>
    <lineage>
        <taxon>Eukaryota</taxon>
        <taxon>Viridiplantae</taxon>
        <taxon>Streptophyta</taxon>
        <taxon>Embryophyta</taxon>
        <taxon>Tracheophyta</taxon>
        <taxon>Spermatophyta</taxon>
        <taxon>Magnoliopsida</taxon>
        <taxon>eudicotyledons</taxon>
        <taxon>Gunneridae</taxon>
        <taxon>Pentapetalae</taxon>
        <taxon>rosids</taxon>
        <taxon>fabids</taxon>
        <taxon>Fabales</taxon>
        <taxon>Fabaceae</taxon>
        <taxon>Papilionoideae</taxon>
        <taxon>50 kb inversion clade</taxon>
        <taxon>dalbergioids sensu lato</taxon>
        <taxon>Dalbergieae</taxon>
        <taxon>Pterocarpus clade</taxon>
        <taxon>Stylosanthes</taxon>
    </lineage>
</organism>
<dbReference type="InterPro" id="IPR001611">
    <property type="entry name" value="Leu-rich_rpt"/>
</dbReference>
<keyword evidence="5" id="KW-0677">Repeat</keyword>
<evidence type="ECO:0000256" key="8">
    <source>
        <dbReference type="ARBA" id="ARBA00023170"/>
    </source>
</evidence>
<evidence type="ECO:0000256" key="1">
    <source>
        <dbReference type="ARBA" id="ARBA00004479"/>
    </source>
</evidence>
<name>A0ABU6WY71_9FABA</name>
<keyword evidence="8" id="KW-0675">Receptor</keyword>
<dbReference type="PROSITE" id="PS51450">
    <property type="entry name" value="LRR"/>
    <property type="match status" value="1"/>
</dbReference>
<dbReference type="PANTHER" id="PTHR27000">
    <property type="entry name" value="LEUCINE-RICH REPEAT RECEPTOR-LIKE PROTEIN KINASE FAMILY PROTEIN-RELATED"/>
    <property type="match status" value="1"/>
</dbReference>
<keyword evidence="12" id="KW-1185">Reference proteome</keyword>
<comment type="subcellular location">
    <subcellularLocation>
        <location evidence="1">Membrane</location>
        <topology evidence="1">Single-pass type I membrane protein</topology>
    </subcellularLocation>
</comment>
<accession>A0ABU6WY71</accession>
<keyword evidence="7" id="KW-0472">Membrane</keyword>
<dbReference type="Proteomes" id="UP001341840">
    <property type="component" value="Unassembled WGS sequence"/>
</dbReference>
<sequence>MLDLSGNNLQGPIPSSIFQLKRLSLLQLSTNRFSGTIYLNKIRSLPNLKTFDLSHNNLSVVVDDADQDVSSSAFPMMNNLLLASCRLNAFPSFLRNQSNLLDLDLSNNQIEGIIPNWIWKFEFLTSLNLSNNVLVGMEGPFQNLGLNLFFLDLHGNQLQGPAPIFTKSIIYLDYSNNNFSSFIPADIEIGTPKERLAKLPKKRRRNSHGEMAKLPRRRRNSYLEKLAKLPKMWGRTSHEEWRNCRRCGDGPPMEKLAKRSKTEHNYTKKCKTARSE</sequence>
<dbReference type="Pfam" id="PF13855">
    <property type="entry name" value="LRR_8"/>
    <property type="match status" value="1"/>
</dbReference>
<dbReference type="EMBL" id="JASCZI010184071">
    <property type="protein sequence ID" value="MED6189910.1"/>
    <property type="molecule type" value="Genomic_DNA"/>
</dbReference>
<evidence type="ECO:0000256" key="2">
    <source>
        <dbReference type="ARBA" id="ARBA00022614"/>
    </source>
</evidence>
<evidence type="ECO:0000313" key="11">
    <source>
        <dbReference type="EMBL" id="MED6189910.1"/>
    </source>
</evidence>
<evidence type="ECO:0000256" key="4">
    <source>
        <dbReference type="ARBA" id="ARBA00022729"/>
    </source>
</evidence>
<feature type="region of interest" description="Disordered" evidence="10">
    <location>
        <begin position="247"/>
        <end position="276"/>
    </location>
</feature>
<evidence type="ECO:0000256" key="5">
    <source>
        <dbReference type="ARBA" id="ARBA00022737"/>
    </source>
</evidence>
<dbReference type="Gene3D" id="3.80.10.10">
    <property type="entry name" value="Ribonuclease Inhibitor"/>
    <property type="match status" value="1"/>
</dbReference>
<dbReference type="PANTHER" id="PTHR27000:SF809">
    <property type="entry name" value="OS05G0170300 PROTEIN"/>
    <property type="match status" value="1"/>
</dbReference>
<feature type="compositionally biased region" description="Basic and acidic residues" evidence="10">
    <location>
        <begin position="255"/>
        <end position="266"/>
    </location>
</feature>
<comment type="caution">
    <text evidence="11">The sequence shown here is derived from an EMBL/GenBank/DDBJ whole genome shotgun (WGS) entry which is preliminary data.</text>
</comment>
<evidence type="ECO:0000256" key="3">
    <source>
        <dbReference type="ARBA" id="ARBA00022692"/>
    </source>
</evidence>
<feature type="compositionally biased region" description="Basic residues" evidence="10">
    <location>
        <begin position="267"/>
        <end position="276"/>
    </location>
</feature>
<keyword evidence="4" id="KW-0732">Signal</keyword>
<keyword evidence="9" id="KW-0325">Glycoprotein</keyword>
<reference evidence="11 12" key="1">
    <citation type="journal article" date="2023" name="Plants (Basel)">
        <title>Bridging the Gap: Combining Genomics and Transcriptomics Approaches to Understand Stylosanthes scabra, an Orphan Legume from the Brazilian Caatinga.</title>
        <authorList>
            <person name="Ferreira-Neto J.R.C."/>
            <person name="da Silva M.D."/>
            <person name="Binneck E."/>
            <person name="de Melo N.F."/>
            <person name="da Silva R.H."/>
            <person name="de Melo A.L.T.M."/>
            <person name="Pandolfi V."/>
            <person name="Bustamante F.O."/>
            <person name="Brasileiro-Vidal A.C."/>
            <person name="Benko-Iseppon A.M."/>
        </authorList>
    </citation>
    <scope>NUCLEOTIDE SEQUENCE [LARGE SCALE GENOMIC DNA]</scope>
    <source>
        <tissue evidence="11">Leaves</tissue>
    </source>
</reference>
<dbReference type="InterPro" id="IPR032675">
    <property type="entry name" value="LRR_dom_sf"/>
</dbReference>
<evidence type="ECO:0000256" key="7">
    <source>
        <dbReference type="ARBA" id="ARBA00023136"/>
    </source>
</evidence>
<evidence type="ECO:0000256" key="10">
    <source>
        <dbReference type="SAM" id="MobiDB-lite"/>
    </source>
</evidence>
<dbReference type="Pfam" id="PF00560">
    <property type="entry name" value="LRR_1"/>
    <property type="match status" value="2"/>
</dbReference>
<protein>
    <submittedName>
        <fullName evidence="11">Uncharacterized protein</fullName>
    </submittedName>
</protein>